<protein>
    <submittedName>
        <fullName evidence="1">Uncharacterized protein</fullName>
    </submittedName>
</protein>
<organism evidence="1 2">
    <name type="scientific">Flavilitoribacter nigricans (strain ATCC 23147 / DSM 23189 / NBRC 102662 / NCIMB 1420 / SS-2)</name>
    <name type="common">Lewinella nigricans</name>
    <dbReference type="NCBI Taxonomy" id="1122177"/>
    <lineage>
        <taxon>Bacteria</taxon>
        <taxon>Pseudomonadati</taxon>
        <taxon>Bacteroidota</taxon>
        <taxon>Saprospiria</taxon>
        <taxon>Saprospirales</taxon>
        <taxon>Lewinellaceae</taxon>
        <taxon>Flavilitoribacter</taxon>
    </lineage>
</organism>
<comment type="caution">
    <text evidence="1">The sequence shown here is derived from an EMBL/GenBank/DDBJ whole genome shotgun (WGS) entry which is preliminary data.</text>
</comment>
<proteinExistence type="predicted"/>
<sequence length="60" mass="6899">MVDDFRGFDHSEAMAYLLKVYRRLPHRIYPTANFVFVEQEGGGTLVDSNIIKIGIRPCLQ</sequence>
<gene>
    <name evidence="1" type="ORF">CRP01_33080</name>
</gene>
<keyword evidence="2" id="KW-1185">Reference proteome</keyword>
<dbReference type="AlphaFoldDB" id="A0A2D0N0U6"/>
<reference evidence="1 2" key="1">
    <citation type="submission" date="2017-10" db="EMBL/GenBank/DDBJ databases">
        <title>The draft genome sequence of Lewinella nigricans NBRC 102662.</title>
        <authorList>
            <person name="Wang K."/>
        </authorList>
    </citation>
    <scope>NUCLEOTIDE SEQUENCE [LARGE SCALE GENOMIC DNA]</scope>
    <source>
        <strain evidence="1 2">NBRC 102662</strain>
    </source>
</reference>
<evidence type="ECO:0000313" key="1">
    <source>
        <dbReference type="EMBL" id="PHN02172.1"/>
    </source>
</evidence>
<accession>A0A2D0N0U6</accession>
<evidence type="ECO:0000313" key="2">
    <source>
        <dbReference type="Proteomes" id="UP000223913"/>
    </source>
</evidence>
<dbReference type="EMBL" id="PDUD01000043">
    <property type="protein sequence ID" value="PHN02172.1"/>
    <property type="molecule type" value="Genomic_DNA"/>
</dbReference>
<dbReference type="Proteomes" id="UP000223913">
    <property type="component" value="Unassembled WGS sequence"/>
</dbReference>
<name>A0A2D0N0U6_FLAN2</name>